<feature type="non-terminal residue" evidence="3">
    <location>
        <position position="1"/>
    </location>
</feature>
<dbReference type="InterPro" id="IPR008974">
    <property type="entry name" value="TRAF-like"/>
</dbReference>
<dbReference type="SUPFAM" id="SSF49599">
    <property type="entry name" value="TRAF domain-like"/>
    <property type="match status" value="1"/>
</dbReference>
<dbReference type="InterPro" id="IPR000210">
    <property type="entry name" value="BTB/POZ_dom"/>
</dbReference>
<keyword evidence="4" id="KW-1185">Reference proteome</keyword>
<dbReference type="Gene3D" id="3.30.710.10">
    <property type="entry name" value="Potassium Channel Kv1.1, Chain A"/>
    <property type="match status" value="1"/>
</dbReference>
<proteinExistence type="predicted"/>
<dbReference type="AlphaFoldDB" id="A0AAV5SQF7"/>
<dbReference type="InterPro" id="IPR011333">
    <property type="entry name" value="SKP1/BTB/POZ_sf"/>
</dbReference>
<dbReference type="SUPFAM" id="SSF54695">
    <property type="entry name" value="POZ domain"/>
    <property type="match status" value="1"/>
</dbReference>
<dbReference type="Pfam" id="PF00651">
    <property type="entry name" value="BTB"/>
    <property type="match status" value="1"/>
</dbReference>
<evidence type="ECO:0008006" key="5">
    <source>
        <dbReference type="Google" id="ProtNLM"/>
    </source>
</evidence>
<evidence type="ECO:0000259" key="1">
    <source>
        <dbReference type="PROSITE" id="PS50097"/>
    </source>
</evidence>
<comment type="caution">
    <text evidence="3">The sequence shown here is derived from an EMBL/GenBank/DDBJ whole genome shotgun (WGS) entry which is preliminary data.</text>
</comment>
<evidence type="ECO:0000313" key="4">
    <source>
        <dbReference type="Proteomes" id="UP001432027"/>
    </source>
</evidence>
<dbReference type="Gene3D" id="2.60.210.10">
    <property type="entry name" value="Apoptosis, Tumor Necrosis Factor Receptor Associated Protein 2, Chain A"/>
    <property type="match status" value="1"/>
</dbReference>
<dbReference type="PROSITE" id="PS50144">
    <property type="entry name" value="MATH"/>
    <property type="match status" value="1"/>
</dbReference>
<dbReference type="Proteomes" id="UP001432027">
    <property type="component" value="Unassembled WGS sequence"/>
</dbReference>
<dbReference type="PROSITE" id="PS50097">
    <property type="entry name" value="BTB"/>
    <property type="match status" value="1"/>
</dbReference>
<gene>
    <name evidence="3" type="ORF">PENTCL1PPCAC_7776</name>
</gene>
<dbReference type="InterPro" id="IPR002083">
    <property type="entry name" value="MATH/TRAF_dom"/>
</dbReference>
<dbReference type="PANTHER" id="PTHR47022">
    <property type="entry name" value="BTB AND MATH DOMAIN-CONTAINING PROTEIN 36-RELATED"/>
    <property type="match status" value="1"/>
</dbReference>
<organism evidence="3 4">
    <name type="scientific">Pristionchus entomophagus</name>
    <dbReference type="NCBI Taxonomy" id="358040"/>
    <lineage>
        <taxon>Eukaryota</taxon>
        <taxon>Metazoa</taxon>
        <taxon>Ecdysozoa</taxon>
        <taxon>Nematoda</taxon>
        <taxon>Chromadorea</taxon>
        <taxon>Rhabditida</taxon>
        <taxon>Rhabditina</taxon>
        <taxon>Diplogasteromorpha</taxon>
        <taxon>Diplogasteroidea</taxon>
        <taxon>Neodiplogasteridae</taxon>
        <taxon>Pristionchus</taxon>
    </lineage>
</organism>
<evidence type="ECO:0000259" key="2">
    <source>
        <dbReference type="PROSITE" id="PS50144"/>
    </source>
</evidence>
<dbReference type="EMBL" id="BTSX01000002">
    <property type="protein sequence ID" value="GMS85601.1"/>
    <property type="molecule type" value="Genomic_DNA"/>
</dbReference>
<dbReference type="PANTHER" id="PTHR47022:SF1">
    <property type="entry name" value="BTB AND MATH DOMAIN-CONTAINING PROTEIN 36-RELATED"/>
    <property type="match status" value="1"/>
</dbReference>
<dbReference type="CDD" id="cd18186">
    <property type="entry name" value="BTB_POZ_ZBTB_KLHL-like"/>
    <property type="match status" value="1"/>
</dbReference>
<accession>A0AAV5SQF7</accession>
<dbReference type="Pfam" id="PF00917">
    <property type="entry name" value="MATH"/>
    <property type="match status" value="1"/>
</dbReference>
<reference evidence="3" key="1">
    <citation type="submission" date="2023-10" db="EMBL/GenBank/DDBJ databases">
        <title>Genome assembly of Pristionchus species.</title>
        <authorList>
            <person name="Yoshida K."/>
            <person name="Sommer R.J."/>
        </authorList>
    </citation>
    <scope>NUCLEOTIDE SEQUENCE</scope>
    <source>
        <strain evidence="3">RS0144</strain>
    </source>
</reference>
<feature type="domain" description="BTB" evidence="1">
    <location>
        <begin position="155"/>
        <end position="223"/>
    </location>
</feature>
<feature type="domain" description="MATH" evidence="2">
    <location>
        <begin position="7"/>
        <end position="131"/>
    </location>
</feature>
<protein>
    <recommendedName>
        <fullName evidence="5">BTB domain-containing protein</fullName>
    </recommendedName>
</protein>
<name>A0AAV5SQF7_9BILA</name>
<evidence type="ECO:0000313" key="3">
    <source>
        <dbReference type="EMBL" id="GMS85601.1"/>
    </source>
</evidence>
<sequence length="242" mass="27978">LSDSSSSGVIRFEVDEVSTLKDDCRFSPEIEVGGVPWKARVGKCLKKDTTELWLMIALQCTNEQSTPWRIDVDAQFILVNSDIGKNFTHTKSEPFQLANWWRGCYLKNWAILMDEENGFIKDDKVTVEIHFSITGMKGIKIHPLMDFTDPNEPCHDIALIIEGEKIVDKHKQFLSLQSPVLKAMFYDNFDEKNKKEFQLKEVNREEFVEMLHMMYPSGKKITEISSDDSVEYLLKLGDQFQI</sequence>
<dbReference type="CDD" id="cd00121">
    <property type="entry name" value="MATH"/>
    <property type="match status" value="1"/>
</dbReference>
<feature type="non-terminal residue" evidence="3">
    <location>
        <position position="242"/>
    </location>
</feature>